<dbReference type="AlphaFoldDB" id="A0A1B2DRX6"/>
<name>A0A1B2DRX6_9BACL</name>
<accession>A0A1B2DRX6</accession>
<dbReference type="Pfam" id="PF07833">
    <property type="entry name" value="Cu_amine_oxidN1"/>
    <property type="match status" value="1"/>
</dbReference>
<evidence type="ECO:0000313" key="3">
    <source>
        <dbReference type="EMBL" id="ANY70447.1"/>
    </source>
</evidence>
<evidence type="ECO:0000256" key="1">
    <source>
        <dbReference type="SAM" id="SignalP"/>
    </source>
</evidence>
<sequence length="419" mass="46070">MKKISALIMSLFVAFSLFTPVHAAEKPISVIINGSEVKFDNFEPVIEKGSTLVPMRPILEELDAKVVWNKSTQTVTATKEGVDLSLQIGNKTATVNGEKKQLEVAPKTIKNVTYIPLRFIGEAVGYQVDWSKALRTITFTVKVNAEGSKGFLWKVEKNGNTVYLLGSIHVAKDSMYPLRPEIEEAFKTAQHLAVEVDLTKLDATALQTYANKLGTYSDGTTLKDHVSAETYAKIVALLKANKLPENAFDPYKPWAVTQTIAALQMQGTGYETSNGIDLYFTEKANKANVPVISLETAEGQLSMFDRFSDALQEKQLVEALDAVSQQAPSESTGIDALTDMWVSGSDDVLVSMTEEVAKEPEYYNALIKDRNKGMTDQVKGFLNGTDKSTYFVVVGVLHMLGPDGIVTMLEKDGFTVERQ</sequence>
<dbReference type="InterPro" id="IPR047111">
    <property type="entry name" value="YbaP-like"/>
</dbReference>
<dbReference type="InterPro" id="IPR002816">
    <property type="entry name" value="TraB/PrgY/GumN_fam"/>
</dbReference>
<evidence type="ECO:0000259" key="2">
    <source>
        <dbReference type="Pfam" id="PF07833"/>
    </source>
</evidence>
<dbReference type="SUPFAM" id="SSF55383">
    <property type="entry name" value="Copper amine oxidase, domain N"/>
    <property type="match status" value="1"/>
</dbReference>
<feature type="signal peptide" evidence="1">
    <location>
        <begin position="1"/>
        <end position="23"/>
    </location>
</feature>
<dbReference type="InterPro" id="IPR012854">
    <property type="entry name" value="Cu_amine_oxidase-like_N"/>
</dbReference>
<reference evidence="3" key="1">
    <citation type="submission" date="2016-08" db="EMBL/GenBank/DDBJ databases">
        <title>Complete Genome Seqeunce of Paenibacillus sp. BIHB 4019 from tea rhizoplane.</title>
        <authorList>
            <person name="Thakur R."/>
            <person name="Swarnkar M.K."/>
            <person name="Gulati A."/>
        </authorList>
    </citation>
    <scope>NUCLEOTIDE SEQUENCE [LARGE SCALE GENOMIC DNA]</scope>
    <source>
        <strain evidence="3">BIHB4019</strain>
    </source>
</reference>
<feature type="chain" id="PRO_5008535139" description="Copper amine oxidase-like N-terminal domain-containing protein" evidence="1">
    <location>
        <begin position="24"/>
        <end position="419"/>
    </location>
</feature>
<protein>
    <recommendedName>
        <fullName evidence="2">Copper amine oxidase-like N-terminal domain-containing protein</fullName>
    </recommendedName>
</protein>
<dbReference type="Gene3D" id="3.30.457.10">
    <property type="entry name" value="Copper amine oxidase-like, N-terminal domain"/>
    <property type="match status" value="1"/>
</dbReference>
<dbReference type="CDD" id="cd14789">
    <property type="entry name" value="Tiki"/>
    <property type="match status" value="1"/>
</dbReference>
<dbReference type="Pfam" id="PF01963">
    <property type="entry name" value="TraB_PrgY_gumN"/>
    <property type="match status" value="1"/>
</dbReference>
<feature type="domain" description="Copper amine oxidase-like N-terminal" evidence="2">
    <location>
        <begin position="32"/>
        <end position="138"/>
    </location>
</feature>
<dbReference type="PANTHER" id="PTHR40590:SF1">
    <property type="entry name" value="CYTOPLASMIC PROTEIN"/>
    <property type="match status" value="1"/>
</dbReference>
<dbReference type="PANTHER" id="PTHR40590">
    <property type="entry name" value="CYTOPLASMIC PROTEIN-RELATED"/>
    <property type="match status" value="1"/>
</dbReference>
<proteinExistence type="predicted"/>
<gene>
    <name evidence="3" type="ORF">BBD42_31075</name>
</gene>
<keyword evidence="1" id="KW-0732">Signal</keyword>
<dbReference type="RefSeq" id="WP_099521358.1">
    <property type="nucleotide sequence ID" value="NZ_CP016808.1"/>
</dbReference>
<organism evidence="3">
    <name type="scientific">Paenibacillus sp. BIHB 4019</name>
    <dbReference type="NCBI Taxonomy" id="1870819"/>
    <lineage>
        <taxon>Bacteria</taxon>
        <taxon>Bacillati</taxon>
        <taxon>Bacillota</taxon>
        <taxon>Bacilli</taxon>
        <taxon>Bacillales</taxon>
        <taxon>Paenibacillaceae</taxon>
        <taxon>Paenibacillus</taxon>
    </lineage>
</organism>
<dbReference type="EMBL" id="CP016808">
    <property type="protein sequence ID" value="ANY70447.1"/>
    <property type="molecule type" value="Genomic_DNA"/>
</dbReference>
<dbReference type="InterPro" id="IPR036582">
    <property type="entry name" value="Mao_N_sf"/>
</dbReference>